<evidence type="ECO:0000256" key="1">
    <source>
        <dbReference type="SAM" id="MobiDB-lite"/>
    </source>
</evidence>
<reference evidence="4" key="2">
    <citation type="submission" date="2023-01" db="EMBL/GenBank/DDBJ databases">
        <authorList>
            <person name="Sun Q."/>
            <person name="Evtushenko L."/>
        </authorList>
    </citation>
    <scope>NUCLEOTIDE SEQUENCE</scope>
    <source>
        <strain evidence="4">VKM Ac-1020</strain>
    </source>
</reference>
<comment type="caution">
    <text evidence="4">The sequence shown here is derived from an EMBL/GenBank/DDBJ whole genome shotgun (WGS) entry which is preliminary data.</text>
</comment>
<accession>A0A9W6LXG1</accession>
<feature type="domain" description="Transglutaminase-like" evidence="3">
    <location>
        <begin position="463"/>
        <end position="539"/>
    </location>
</feature>
<evidence type="ECO:0000259" key="3">
    <source>
        <dbReference type="SMART" id="SM00460"/>
    </source>
</evidence>
<dbReference type="AlphaFoldDB" id="A0A9W6LXG1"/>
<dbReference type="PANTHER" id="PTHR42736">
    <property type="entry name" value="PROTEIN-GLUTAMINE GAMMA-GLUTAMYLTRANSFERASE"/>
    <property type="match status" value="1"/>
</dbReference>
<dbReference type="SUPFAM" id="SSF54001">
    <property type="entry name" value="Cysteine proteinases"/>
    <property type="match status" value="1"/>
</dbReference>
<dbReference type="Gene3D" id="3.10.620.30">
    <property type="match status" value="1"/>
</dbReference>
<organism evidence="4 5">
    <name type="scientific">Microbacterium barkeri</name>
    <dbReference type="NCBI Taxonomy" id="33917"/>
    <lineage>
        <taxon>Bacteria</taxon>
        <taxon>Bacillati</taxon>
        <taxon>Actinomycetota</taxon>
        <taxon>Actinomycetes</taxon>
        <taxon>Micrococcales</taxon>
        <taxon>Microbacteriaceae</taxon>
        <taxon>Microbacterium</taxon>
    </lineage>
</organism>
<dbReference type="Pfam" id="PF01841">
    <property type="entry name" value="Transglut_core"/>
    <property type="match status" value="1"/>
</dbReference>
<keyword evidence="2" id="KW-0472">Membrane</keyword>
<feature type="transmembrane region" description="Helical" evidence="2">
    <location>
        <begin position="21"/>
        <end position="38"/>
    </location>
</feature>
<sequence length="740" mass="76940">MDAAELRARAAERRGRPADPVLALWTAIAVLASALPLTRVVVPIWLPQTVFTVAVVCAAGYAVRRTRHRAWAFLAEAAVWIACAMILLPASVPRYLVVPSPQTPRAVEALLGAVWDEVLHGVAPLRPSSGLAWVITVAVGLLAIAMSHVALTARLPLLAAVGFVTVSLIPSLVVPQRVEAVFFVPLAVSILLMLRADTRARDPRTGVGHTASASVVAAIVGTVAVVAAMAIPPLLPQPVARPGSGFGPTTTIDADLDLGASLRQPAQTEVLQVRTAAGAAPYLRVATLSSFDGEVWTPDTGALTAVGGGLPPVEEIAVERERGTASVDITRLTGGYLPVPYAAVELEGVDDAWSMLTANRTLVTNSASSLGAEYTVTWERPDPTREQAQAAAIGEAPEQALALPELPAVIGELAAEVTADAQTPYDALRALQGWFRGGAFRYSLEAPVAEGFDGSGVDAIADFLEVRAGYCVHFASSFAVMARTLGIPTRVVVGYLPGTATGPPADDGSVTYSVTSAQLHAWPEAHLEGIGWVPFEPTASLGVPTNFLPQTSDGGQTPVEEDERPSDAPTPTASARPSADPGAGGADGAEVAAWDPRGALGAIGIAILALLVVALPFVVRSARRSRRLNASGAARSRAVWLELVDTAIDAGVDVRASESPRALGRRLVTQCGAPEADVALLVGAVERASYARASDELPAETAAAALRRIRRALLPGAAERARASALPRSLVVRPRVEDAL</sequence>
<reference evidence="4" key="1">
    <citation type="journal article" date="2014" name="Int. J. Syst. Evol. Microbiol.">
        <title>Complete genome sequence of Corynebacterium casei LMG S-19264T (=DSM 44701T), isolated from a smear-ripened cheese.</title>
        <authorList>
            <consortium name="US DOE Joint Genome Institute (JGI-PGF)"/>
            <person name="Walter F."/>
            <person name="Albersmeier A."/>
            <person name="Kalinowski J."/>
            <person name="Ruckert C."/>
        </authorList>
    </citation>
    <scope>NUCLEOTIDE SEQUENCE</scope>
    <source>
        <strain evidence="4">VKM Ac-1020</strain>
    </source>
</reference>
<gene>
    <name evidence="4" type="ORF">GCM10017576_29450</name>
</gene>
<dbReference type="Pfam" id="PF11992">
    <property type="entry name" value="TgpA_N"/>
    <property type="match status" value="1"/>
</dbReference>
<feature type="region of interest" description="Disordered" evidence="1">
    <location>
        <begin position="543"/>
        <end position="590"/>
    </location>
</feature>
<evidence type="ECO:0000313" key="4">
    <source>
        <dbReference type="EMBL" id="GLJ62814.1"/>
    </source>
</evidence>
<dbReference type="SMART" id="SM00460">
    <property type="entry name" value="TGc"/>
    <property type="match status" value="1"/>
</dbReference>
<feature type="transmembrane region" description="Helical" evidence="2">
    <location>
        <begin position="44"/>
        <end position="63"/>
    </location>
</feature>
<dbReference type="Proteomes" id="UP001142462">
    <property type="component" value="Unassembled WGS sequence"/>
</dbReference>
<feature type="transmembrane region" description="Helical" evidence="2">
    <location>
        <begin position="70"/>
        <end position="92"/>
    </location>
</feature>
<dbReference type="InterPro" id="IPR002931">
    <property type="entry name" value="Transglutaminase-like"/>
</dbReference>
<proteinExistence type="predicted"/>
<feature type="transmembrane region" description="Helical" evidence="2">
    <location>
        <begin position="210"/>
        <end position="231"/>
    </location>
</feature>
<dbReference type="InterPro" id="IPR052901">
    <property type="entry name" value="Bact_TGase-like"/>
</dbReference>
<keyword evidence="2" id="KW-1133">Transmembrane helix</keyword>
<dbReference type="EMBL" id="BSEJ01000018">
    <property type="protein sequence ID" value="GLJ62814.1"/>
    <property type="molecule type" value="Genomic_DNA"/>
</dbReference>
<feature type="transmembrane region" description="Helical" evidence="2">
    <location>
        <begin position="157"/>
        <end position="174"/>
    </location>
</feature>
<evidence type="ECO:0000313" key="5">
    <source>
        <dbReference type="Proteomes" id="UP001142462"/>
    </source>
</evidence>
<dbReference type="PANTHER" id="PTHR42736:SF1">
    <property type="entry name" value="PROTEIN-GLUTAMINE GAMMA-GLUTAMYLTRANSFERASE"/>
    <property type="match status" value="1"/>
</dbReference>
<feature type="compositionally biased region" description="Low complexity" evidence="1">
    <location>
        <begin position="567"/>
        <end position="581"/>
    </location>
</feature>
<name>A0A9W6LXG1_9MICO</name>
<dbReference type="InterPro" id="IPR021878">
    <property type="entry name" value="TgpA_N"/>
</dbReference>
<dbReference type="InterPro" id="IPR038765">
    <property type="entry name" value="Papain-like_cys_pep_sf"/>
</dbReference>
<feature type="transmembrane region" description="Helical" evidence="2">
    <location>
        <begin position="130"/>
        <end position="150"/>
    </location>
</feature>
<protein>
    <submittedName>
        <fullName evidence="4">Transglutaminase</fullName>
    </submittedName>
</protein>
<dbReference type="RefSeq" id="WP_271174494.1">
    <property type="nucleotide sequence ID" value="NZ_BSEJ01000018.1"/>
</dbReference>
<feature type="transmembrane region" description="Helical" evidence="2">
    <location>
        <begin position="599"/>
        <end position="619"/>
    </location>
</feature>
<feature type="transmembrane region" description="Helical" evidence="2">
    <location>
        <begin position="180"/>
        <end position="198"/>
    </location>
</feature>
<keyword evidence="2" id="KW-0812">Transmembrane</keyword>
<keyword evidence="5" id="KW-1185">Reference proteome</keyword>
<evidence type="ECO:0000256" key="2">
    <source>
        <dbReference type="SAM" id="Phobius"/>
    </source>
</evidence>